<feature type="domain" description="ABC transmembrane type-1" evidence="7">
    <location>
        <begin position="20"/>
        <end position="202"/>
    </location>
</feature>
<dbReference type="STRING" id="675864.SAMN04489747_1241"/>
<dbReference type="GO" id="GO:0005886">
    <property type="term" value="C:plasma membrane"/>
    <property type="evidence" value="ECO:0007669"/>
    <property type="project" value="UniProtKB-SubCell"/>
</dbReference>
<protein>
    <submittedName>
        <fullName evidence="8">Osmoprotectant transport system permease protein</fullName>
    </submittedName>
</protein>
<feature type="transmembrane region" description="Helical" evidence="6">
    <location>
        <begin position="20"/>
        <end position="43"/>
    </location>
</feature>
<dbReference type="CDD" id="cd06261">
    <property type="entry name" value="TM_PBP2"/>
    <property type="match status" value="1"/>
</dbReference>
<dbReference type="RefSeq" id="WP_090591604.1">
    <property type="nucleotide sequence ID" value="NZ_LT629688.1"/>
</dbReference>
<evidence type="ECO:0000256" key="6">
    <source>
        <dbReference type="RuleBase" id="RU363032"/>
    </source>
</evidence>
<feature type="transmembrane region" description="Helical" evidence="6">
    <location>
        <begin position="154"/>
        <end position="172"/>
    </location>
</feature>
<evidence type="ECO:0000259" key="7">
    <source>
        <dbReference type="PROSITE" id="PS50928"/>
    </source>
</evidence>
<dbReference type="AlphaFoldDB" id="A0A1G6VS40"/>
<reference evidence="8 9" key="1">
    <citation type="submission" date="2016-10" db="EMBL/GenBank/DDBJ databases">
        <authorList>
            <person name="de Groot N.N."/>
        </authorList>
    </citation>
    <scope>NUCLEOTIDE SEQUENCE [LARGE SCALE GENOMIC DNA]</scope>
    <source>
        <strain evidence="8 9">MON 2.2</strain>
    </source>
</reference>
<dbReference type="OrthoDB" id="3233284at2"/>
<organism evidence="8 9">
    <name type="scientific">Auraticoccus monumenti</name>
    <dbReference type="NCBI Taxonomy" id="675864"/>
    <lineage>
        <taxon>Bacteria</taxon>
        <taxon>Bacillati</taxon>
        <taxon>Actinomycetota</taxon>
        <taxon>Actinomycetes</taxon>
        <taxon>Propionibacteriales</taxon>
        <taxon>Propionibacteriaceae</taxon>
        <taxon>Auraticoccus</taxon>
    </lineage>
</organism>
<dbReference type="GO" id="GO:0055085">
    <property type="term" value="P:transmembrane transport"/>
    <property type="evidence" value="ECO:0007669"/>
    <property type="project" value="InterPro"/>
</dbReference>
<comment type="subcellular location">
    <subcellularLocation>
        <location evidence="6">Cell membrane</location>
        <topology evidence="6">Multi-pass membrane protein</topology>
    </subcellularLocation>
    <subcellularLocation>
        <location evidence="1">Membrane</location>
        <topology evidence="1">Multi-pass membrane protein</topology>
    </subcellularLocation>
</comment>
<dbReference type="Proteomes" id="UP000198546">
    <property type="component" value="Chromosome i"/>
</dbReference>
<keyword evidence="2 6" id="KW-0813">Transport</keyword>
<evidence type="ECO:0000256" key="2">
    <source>
        <dbReference type="ARBA" id="ARBA00022448"/>
    </source>
</evidence>
<comment type="similarity">
    <text evidence="6">Belongs to the binding-protein-dependent transport system permease family.</text>
</comment>
<evidence type="ECO:0000256" key="3">
    <source>
        <dbReference type="ARBA" id="ARBA00022692"/>
    </source>
</evidence>
<dbReference type="PANTHER" id="PTHR30177">
    <property type="entry name" value="GLYCINE BETAINE/L-PROLINE TRANSPORT SYSTEM PERMEASE PROTEIN PROW"/>
    <property type="match status" value="1"/>
</dbReference>
<proteinExistence type="inferred from homology"/>
<dbReference type="SUPFAM" id="SSF161098">
    <property type="entry name" value="MetI-like"/>
    <property type="match status" value="1"/>
</dbReference>
<feature type="transmembrane region" description="Helical" evidence="6">
    <location>
        <begin position="55"/>
        <end position="79"/>
    </location>
</feature>
<gene>
    <name evidence="8" type="ORF">SAMN04489747_1241</name>
</gene>
<keyword evidence="9" id="KW-1185">Reference proteome</keyword>
<keyword evidence="4 6" id="KW-1133">Transmembrane helix</keyword>
<feature type="transmembrane region" description="Helical" evidence="6">
    <location>
        <begin position="85"/>
        <end position="105"/>
    </location>
</feature>
<evidence type="ECO:0000313" key="9">
    <source>
        <dbReference type="Proteomes" id="UP000198546"/>
    </source>
</evidence>
<sequence length="218" mass="22897">MDLDWVGRNLSDGEDILGLLGLHLLLALTPVLIALVVSIPLGYAVSRTRAAAGPLLAVAGVVYSIPSLALFVTLPLLIGTRILDPINIVAALTIYTIALLVRGVVDGFRSVPTDVTQAADAMGMGRLRRVLTVELPLAMPVVFAGLRVATISNIALVSVGAVIGMGALGQLFDLGFRQGFYTPIIVGIVLIVMLALVFDAVILLVQRLVLPWNRGAAT</sequence>
<dbReference type="PROSITE" id="PS50928">
    <property type="entry name" value="ABC_TM1"/>
    <property type="match status" value="1"/>
</dbReference>
<dbReference type="InterPro" id="IPR000515">
    <property type="entry name" value="MetI-like"/>
</dbReference>
<dbReference type="Gene3D" id="1.10.3720.10">
    <property type="entry name" value="MetI-like"/>
    <property type="match status" value="1"/>
</dbReference>
<keyword evidence="3 6" id="KW-0812">Transmembrane</keyword>
<dbReference type="Pfam" id="PF00528">
    <property type="entry name" value="BPD_transp_1"/>
    <property type="match status" value="1"/>
</dbReference>
<dbReference type="PANTHER" id="PTHR30177:SF4">
    <property type="entry name" value="OSMOPROTECTANT IMPORT PERMEASE PROTEIN OSMW"/>
    <property type="match status" value="1"/>
</dbReference>
<feature type="transmembrane region" description="Helical" evidence="6">
    <location>
        <begin position="184"/>
        <end position="205"/>
    </location>
</feature>
<keyword evidence="5 6" id="KW-0472">Membrane</keyword>
<dbReference type="InterPro" id="IPR035906">
    <property type="entry name" value="MetI-like_sf"/>
</dbReference>
<name>A0A1G6VS40_9ACTN</name>
<accession>A0A1G6VS40</accession>
<evidence type="ECO:0000256" key="4">
    <source>
        <dbReference type="ARBA" id="ARBA00022989"/>
    </source>
</evidence>
<dbReference type="EMBL" id="LT629688">
    <property type="protein sequence ID" value="SDD56398.1"/>
    <property type="molecule type" value="Genomic_DNA"/>
</dbReference>
<dbReference type="InterPro" id="IPR051204">
    <property type="entry name" value="ABC_transp_perm/SBD"/>
</dbReference>
<evidence type="ECO:0000256" key="1">
    <source>
        <dbReference type="ARBA" id="ARBA00004141"/>
    </source>
</evidence>
<evidence type="ECO:0000256" key="5">
    <source>
        <dbReference type="ARBA" id="ARBA00023136"/>
    </source>
</evidence>
<dbReference type="GO" id="GO:0031460">
    <property type="term" value="P:glycine betaine transport"/>
    <property type="evidence" value="ECO:0007669"/>
    <property type="project" value="TreeGrafter"/>
</dbReference>
<evidence type="ECO:0000313" key="8">
    <source>
        <dbReference type="EMBL" id="SDD56398.1"/>
    </source>
</evidence>